<protein>
    <submittedName>
        <fullName evidence="1">Uncharacterized protein</fullName>
    </submittedName>
</protein>
<proteinExistence type="predicted"/>
<evidence type="ECO:0000313" key="1">
    <source>
        <dbReference type="EMBL" id="PMD50405.1"/>
    </source>
</evidence>
<dbReference type="OrthoDB" id="423221at2759"/>
<gene>
    <name evidence="1" type="ORF">K444DRAFT_670135</name>
</gene>
<name>A0A2J6SI09_9HELO</name>
<dbReference type="AlphaFoldDB" id="A0A2J6SI09"/>
<dbReference type="InParanoid" id="A0A2J6SI09"/>
<accession>A0A2J6SI09</accession>
<organism evidence="1 2">
    <name type="scientific">Hyaloscypha bicolor E</name>
    <dbReference type="NCBI Taxonomy" id="1095630"/>
    <lineage>
        <taxon>Eukaryota</taxon>
        <taxon>Fungi</taxon>
        <taxon>Dikarya</taxon>
        <taxon>Ascomycota</taxon>
        <taxon>Pezizomycotina</taxon>
        <taxon>Leotiomycetes</taxon>
        <taxon>Helotiales</taxon>
        <taxon>Hyaloscyphaceae</taxon>
        <taxon>Hyaloscypha</taxon>
        <taxon>Hyaloscypha bicolor</taxon>
    </lineage>
</organism>
<evidence type="ECO:0000313" key="2">
    <source>
        <dbReference type="Proteomes" id="UP000235371"/>
    </source>
</evidence>
<sequence>MTIKVDENVDPVRNTEASITSTAQITPTQSTSPPSQPAIIKAESAAALIGVEATPSPSRRWPKAGCPSSRAGLSKLLRLPTTWKGSGGSGCSPTTRGSSQRKAYLELYHPRIVFLENIMNAPWTDEKAAVWKGKKNQKSIRWHLDRAGYESIYDPF</sequence>
<reference evidence="1 2" key="1">
    <citation type="submission" date="2016-04" db="EMBL/GenBank/DDBJ databases">
        <title>A degradative enzymes factory behind the ericoid mycorrhizal symbiosis.</title>
        <authorList>
            <consortium name="DOE Joint Genome Institute"/>
            <person name="Martino E."/>
            <person name="Morin E."/>
            <person name="Grelet G."/>
            <person name="Kuo A."/>
            <person name="Kohler A."/>
            <person name="Daghino S."/>
            <person name="Barry K."/>
            <person name="Choi C."/>
            <person name="Cichocki N."/>
            <person name="Clum A."/>
            <person name="Copeland A."/>
            <person name="Hainaut M."/>
            <person name="Haridas S."/>
            <person name="Labutti K."/>
            <person name="Lindquist E."/>
            <person name="Lipzen A."/>
            <person name="Khouja H.-R."/>
            <person name="Murat C."/>
            <person name="Ohm R."/>
            <person name="Olson A."/>
            <person name="Spatafora J."/>
            <person name="Veneault-Fourrey C."/>
            <person name="Henrissat B."/>
            <person name="Grigoriev I."/>
            <person name="Martin F."/>
            <person name="Perotto S."/>
        </authorList>
    </citation>
    <scope>NUCLEOTIDE SEQUENCE [LARGE SCALE GENOMIC DNA]</scope>
    <source>
        <strain evidence="1 2">E</strain>
    </source>
</reference>
<keyword evidence="2" id="KW-1185">Reference proteome</keyword>
<dbReference type="Proteomes" id="UP000235371">
    <property type="component" value="Unassembled WGS sequence"/>
</dbReference>
<dbReference type="EMBL" id="KZ613913">
    <property type="protein sequence ID" value="PMD50405.1"/>
    <property type="molecule type" value="Genomic_DNA"/>
</dbReference>